<sequence length="345" mass="35786">MSNNSNLGNQAAWLDGKGSKLRIASADMPKPGAEELIVRVFAAAVNPVDWKIQDSGMFIQKWPMILGCDVAGEVAETGASVTKFKKGDRVTAHATSLASSDPTEGGFQHYVKVSSHLTAALPGSTNYAQGSVLPLALDTALVGLCSPSPKGLGLSFPSLTPQPSNKTLVIWGGSSSVGAIATQLATAAGAKVISVASSHNFDFCKKCGAVEVLDYKKGDAVVDDVVAAVKKAGGDFVGVYDAISMQDQSYKYTVPILEKLGGGVLAIVLGSPENAPESVKVANVFGVNPMTYPVWEGYVSKALEEGKLLAVPEPLVVGKGLEAVQKGLEKNKQGVSAKKVVIELA</sequence>
<dbReference type="EMBL" id="NAJL01000008">
    <property type="protein sequence ID" value="TKA31339.1"/>
    <property type="molecule type" value="Genomic_DNA"/>
</dbReference>
<comment type="similarity">
    <text evidence="1">Belongs to the zinc-containing alcohol dehydrogenase family.</text>
</comment>
<dbReference type="InterPro" id="IPR013154">
    <property type="entry name" value="ADH-like_N"/>
</dbReference>
<accession>A0A4V5N5D0</accession>
<dbReference type="SUPFAM" id="SSF50129">
    <property type="entry name" value="GroES-like"/>
    <property type="match status" value="1"/>
</dbReference>
<evidence type="ECO:0000256" key="3">
    <source>
        <dbReference type="ARBA" id="ARBA00023002"/>
    </source>
</evidence>
<gene>
    <name evidence="5" type="ORF">B0A50_02184</name>
</gene>
<dbReference type="OrthoDB" id="48317at2759"/>
<name>A0A4V5N5D0_9PEZI</name>
<evidence type="ECO:0000256" key="2">
    <source>
        <dbReference type="ARBA" id="ARBA00011245"/>
    </source>
</evidence>
<dbReference type="InterPro" id="IPR013149">
    <property type="entry name" value="ADH-like_C"/>
</dbReference>
<evidence type="ECO:0000313" key="5">
    <source>
        <dbReference type="EMBL" id="TKA31339.1"/>
    </source>
</evidence>
<evidence type="ECO:0000313" key="6">
    <source>
        <dbReference type="Proteomes" id="UP000308549"/>
    </source>
</evidence>
<keyword evidence="3" id="KW-0560">Oxidoreductase</keyword>
<evidence type="ECO:0000259" key="4">
    <source>
        <dbReference type="SMART" id="SM00829"/>
    </source>
</evidence>
<feature type="domain" description="Enoyl reductase (ER)" evidence="4">
    <location>
        <begin position="18"/>
        <end position="342"/>
    </location>
</feature>
<dbReference type="InterPro" id="IPR047122">
    <property type="entry name" value="Trans-enoyl_RdTase-like"/>
</dbReference>
<dbReference type="InterPro" id="IPR036291">
    <property type="entry name" value="NAD(P)-bd_dom_sf"/>
</dbReference>
<dbReference type="Gene3D" id="3.40.50.720">
    <property type="entry name" value="NAD(P)-binding Rossmann-like Domain"/>
    <property type="match status" value="1"/>
</dbReference>
<comment type="subunit">
    <text evidence="2">Monomer.</text>
</comment>
<reference evidence="5 6" key="1">
    <citation type="submission" date="2017-03" db="EMBL/GenBank/DDBJ databases">
        <title>Genomes of endolithic fungi from Antarctica.</title>
        <authorList>
            <person name="Coleine C."/>
            <person name="Masonjones S."/>
            <person name="Stajich J.E."/>
        </authorList>
    </citation>
    <scope>NUCLEOTIDE SEQUENCE [LARGE SCALE GENOMIC DNA]</scope>
    <source>
        <strain evidence="5 6">CCFEE 6315</strain>
    </source>
</reference>
<dbReference type="PANTHER" id="PTHR45348">
    <property type="entry name" value="HYPOTHETICAL OXIDOREDUCTASE (EUROFUNG)"/>
    <property type="match status" value="1"/>
</dbReference>
<dbReference type="CDD" id="cd08249">
    <property type="entry name" value="enoyl_reductase_like"/>
    <property type="match status" value="1"/>
</dbReference>
<keyword evidence="6" id="KW-1185">Reference proteome</keyword>
<dbReference type="InterPro" id="IPR020843">
    <property type="entry name" value="ER"/>
</dbReference>
<comment type="caution">
    <text evidence="5">The sequence shown here is derived from an EMBL/GenBank/DDBJ whole genome shotgun (WGS) entry which is preliminary data.</text>
</comment>
<dbReference type="Pfam" id="PF08240">
    <property type="entry name" value="ADH_N"/>
    <property type="match status" value="1"/>
</dbReference>
<dbReference type="SUPFAM" id="SSF51735">
    <property type="entry name" value="NAD(P)-binding Rossmann-fold domains"/>
    <property type="match status" value="1"/>
</dbReference>
<evidence type="ECO:0000256" key="1">
    <source>
        <dbReference type="ARBA" id="ARBA00008072"/>
    </source>
</evidence>
<protein>
    <recommendedName>
        <fullName evidence="4">Enoyl reductase (ER) domain-containing protein</fullName>
    </recommendedName>
</protein>
<dbReference type="Gene3D" id="3.90.180.10">
    <property type="entry name" value="Medium-chain alcohol dehydrogenases, catalytic domain"/>
    <property type="match status" value="1"/>
</dbReference>
<organism evidence="5 6">
    <name type="scientific">Salinomyces thailandicus</name>
    <dbReference type="NCBI Taxonomy" id="706561"/>
    <lineage>
        <taxon>Eukaryota</taxon>
        <taxon>Fungi</taxon>
        <taxon>Dikarya</taxon>
        <taxon>Ascomycota</taxon>
        <taxon>Pezizomycotina</taxon>
        <taxon>Dothideomycetes</taxon>
        <taxon>Dothideomycetidae</taxon>
        <taxon>Mycosphaerellales</taxon>
        <taxon>Teratosphaeriaceae</taxon>
        <taxon>Salinomyces</taxon>
    </lineage>
</organism>
<dbReference type="Pfam" id="PF00107">
    <property type="entry name" value="ADH_zinc_N"/>
    <property type="match status" value="1"/>
</dbReference>
<dbReference type="SMART" id="SM00829">
    <property type="entry name" value="PKS_ER"/>
    <property type="match status" value="1"/>
</dbReference>
<dbReference type="InterPro" id="IPR011032">
    <property type="entry name" value="GroES-like_sf"/>
</dbReference>
<dbReference type="GO" id="GO:0016651">
    <property type="term" value="F:oxidoreductase activity, acting on NAD(P)H"/>
    <property type="evidence" value="ECO:0007669"/>
    <property type="project" value="InterPro"/>
</dbReference>
<dbReference type="PANTHER" id="PTHR45348:SF2">
    <property type="entry name" value="ZINC-TYPE ALCOHOL DEHYDROGENASE-LIKE PROTEIN C2E1P3.01"/>
    <property type="match status" value="1"/>
</dbReference>
<proteinExistence type="inferred from homology"/>
<dbReference type="Proteomes" id="UP000308549">
    <property type="component" value="Unassembled WGS sequence"/>
</dbReference>
<dbReference type="AlphaFoldDB" id="A0A4V5N5D0"/>